<comment type="caution">
    <text evidence="1">The sequence shown here is derived from an EMBL/GenBank/DDBJ whole genome shotgun (WGS) entry which is preliminary data.</text>
</comment>
<evidence type="ECO:0000313" key="1">
    <source>
        <dbReference type="EMBL" id="KAJ8879814.1"/>
    </source>
</evidence>
<dbReference type="EMBL" id="JARBHB010000007">
    <property type="protein sequence ID" value="KAJ8879814.1"/>
    <property type="molecule type" value="Genomic_DNA"/>
</dbReference>
<organism evidence="1 2">
    <name type="scientific">Dryococelus australis</name>
    <dbReference type="NCBI Taxonomy" id="614101"/>
    <lineage>
        <taxon>Eukaryota</taxon>
        <taxon>Metazoa</taxon>
        <taxon>Ecdysozoa</taxon>
        <taxon>Arthropoda</taxon>
        <taxon>Hexapoda</taxon>
        <taxon>Insecta</taxon>
        <taxon>Pterygota</taxon>
        <taxon>Neoptera</taxon>
        <taxon>Polyneoptera</taxon>
        <taxon>Phasmatodea</taxon>
        <taxon>Verophasmatodea</taxon>
        <taxon>Anareolatae</taxon>
        <taxon>Phasmatidae</taxon>
        <taxon>Eurycanthinae</taxon>
        <taxon>Dryococelus</taxon>
    </lineage>
</organism>
<gene>
    <name evidence="1" type="ORF">PR048_020422</name>
</gene>
<dbReference type="Proteomes" id="UP001159363">
    <property type="component" value="Chromosome 6"/>
</dbReference>
<sequence>MSLNAKFNGGKRINFGKRDSYYRQCYGTAFAQTSGPGQHDSPWKKMHGLSPGSRCKKLCQQHERKCAQRKLRYQKDAWKKKRKSDGGPDENYGDYNLIPKSDIYEEMISLCDRSRKKLTQVKREALEEATRGKHDSENWHELSGTMITHLATTLSTAYFFPENRIRQLSCMGECGSLMH</sequence>
<evidence type="ECO:0000313" key="2">
    <source>
        <dbReference type="Proteomes" id="UP001159363"/>
    </source>
</evidence>
<protein>
    <submittedName>
        <fullName evidence="1">Uncharacterized protein</fullName>
    </submittedName>
</protein>
<proteinExistence type="predicted"/>
<name>A0ABQ9H684_9NEOP</name>
<accession>A0ABQ9H684</accession>
<keyword evidence="2" id="KW-1185">Reference proteome</keyword>
<reference evidence="1 2" key="1">
    <citation type="submission" date="2023-02" db="EMBL/GenBank/DDBJ databases">
        <title>LHISI_Scaffold_Assembly.</title>
        <authorList>
            <person name="Stuart O.P."/>
            <person name="Cleave R."/>
            <person name="Magrath M.J.L."/>
            <person name="Mikheyev A.S."/>
        </authorList>
    </citation>
    <scope>NUCLEOTIDE SEQUENCE [LARGE SCALE GENOMIC DNA]</scope>
    <source>
        <strain evidence="1">Daus_M_001</strain>
        <tissue evidence="1">Leg muscle</tissue>
    </source>
</reference>